<keyword evidence="3 6" id="KW-0812">Transmembrane</keyword>
<dbReference type="Pfam" id="PF04024">
    <property type="entry name" value="PspC"/>
    <property type="match status" value="1"/>
</dbReference>
<evidence type="ECO:0000313" key="11">
    <source>
        <dbReference type="Proteomes" id="UP001597201"/>
    </source>
</evidence>
<name>A0ABW3Y3Q7_9FLAO</name>
<comment type="subcellular location">
    <subcellularLocation>
        <location evidence="1">Cell membrane</location>
        <topology evidence="1">Single-pass membrane protein</topology>
    </subcellularLocation>
</comment>
<dbReference type="Pfam" id="PF22744">
    <property type="entry name" value="Toast-rack_PspC-Cterm"/>
    <property type="match status" value="1"/>
</dbReference>
<feature type="domain" description="PspC-related ToastRack" evidence="9">
    <location>
        <begin position="401"/>
        <end position="533"/>
    </location>
</feature>
<evidence type="ECO:0000259" key="7">
    <source>
        <dbReference type="Pfam" id="PF04024"/>
    </source>
</evidence>
<keyword evidence="2" id="KW-1003">Cell membrane</keyword>
<dbReference type="Pfam" id="PF22571">
    <property type="entry name" value="LiaI-LiaF-TM_PspC"/>
    <property type="match status" value="1"/>
</dbReference>
<evidence type="ECO:0000256" key="5">
    <source>
        <dbReference type="ARBA" id="ARBA00023136"/>
    </source>
</evidence>
<accession>A0ABW3Y3Q7</accession>
<evidence type="ECO:0000259" key="8">
    <source>
        <dbReference type="Pfam" id="PF22571"/>
    </source>
</evidence>
<keyword evidence="11" id="KW-1185">Reference proteome</keyword>
<feature type="transmembrane region" description="Helical" evidence="6">
    <location>
        <begin position="245"/>
        <end position="271"/>
    </location>
</feature>
<keyword evidence="5 6" id="KW-0472">Membrane</keyword>
<dbReference type="InterPro" id="IPR052027">
    <property type="entry name" value="PspC"/>
</dbReference>
<dbReference type="InterPro" id="IPR007168">
    <property type="entry name" value="Phageshock_PspC_N"/>
</dbReference>
<dbReference type="InterPro" id="IPR054321">
    <property type="entry name" value="PspC-rel_TM"/>
</dbReference>
<feature type="transmembrane region" description="Helical" evidence="6">
    <location>
        <begin position="137"/>
        <end position="160"/>
    </location>
</feature>
<dbReference type="InterPro" id="IPR054319">
    <property type="entry name" value="PspC-rel_ToastRack"/>
</dbReference>
<comment type="caution">
    <text evidence="10">The sequence shown here is derived from an EMBL/GenBank/DDBJ whole genome shotgun (WGS) entry which is preliminary data.</text>
</comment>
<evidence type="ECO:0000256" key="1">
    <source>
        <dbReference type="ARBA" id="ARBA00004162"/>
    </source>
</evidence>
<evidence type="ECO:0000256" key="4">
    <source>
        <dbReference type="ARBA" id="ARBA00022989"/>
    </source>
</evidence>
<dbReference type="PANTHER" id="PTHR33885">
    <property type="entry name" value="PHAGE SHOCK PROTEIN C"/>
    <property type="match status" value="1"/>
</dbReference>
<organism evidence="10 11">
    <name type="scientific">Namhaeicola litoreus</name>
    <dbReference type="NCBI Taxonomy" id="1052145"/>
    <lineage>
        <taxon>Bacteria</taxon>
        <taxon>Pseudomonadati</taxon>
        <taxon>Bacteroidota</taxon>
        <taxon>Flavobacteriia</taxon>
        <taxon>Flavobacteriales</taxon>
        <taxon>Flavobacteriaceae</taxon>
        <taxon>Namhaeicola</taxon>
    </lineage>
</organism>
<feature type="transmembrane region" description="Helical" evidence="6">
    <location>
        <begin position="291"/>
        <end position="319"/>
    </location>
</feature>
<evidence type="ECO:0000256" key="6">
    <source>
        <dbReference type="SAM" id="Phobius"/>
    </source>
</evidence>
<keyword evidence="4 6" id="KW-1133">Transmembrane helix</keyword>
<feature type="domain" description="PspC-related transmembrane region" evidence="8">
    <location>
        <begin position="213"/>
        <end position="355"/>
    </location>
</feature>
<reference evidence="11" key="1">
    <citation type="journal article" date="2019" name="Int. J. Syst. Evol. Microbiol.">
        <title>The Global Catalogue of Microorganisms (GCM) 10K type strain sequencing project: providing services to taxonomists for standard genome sequencing and annotation.</title>
        <authorList>
            <consortium name="The Broad Institute Genomics Platform"/>
            <consortium name="The Broad Institute Genome Sequencing Center for Infectious Disease"/>
            <person name="Wu L."/>
            <person name="Ma J."/>
        </authorList>
    </citation>
    <scope>NUCLEOTIDE SEQUENCE [LARGE SCALE GENOMIC DNA]</scope>
    <source>
        <strain evidence="11">CCUG 61485</strain>
    </source>
</reference>
<gene>
    <name evidence="10" type="ORF">ACFQ39_09600</name>
</gene>
<feature type="transmembrane region" description="Helical" evidence="6">
    <location>
        <begin position="331"/>
        <end position="349"/>
    </location>
</feature>
<dbReference type="Proteomes" id="UP001597201">
    <property type="component" value="Unassembled WGS sequence"/>
</dbReference>
<dbReference type="PANTHER" id="PTHR33885:SF3">
    <property type="entry name" value="PHAGE SHOCK PROTEIN C"/>
    <property type="match status" value="1"/>
</dbReference>
<dbReference type="RefSeq" id="WP_377178457.1">
    <property type="nucleotide sequence ID" value="NZ_JBHTMY010000003.1"/>
</dbReference>
<sequence>MNKTININLGGSFFHIDESAYFTLKKYLESVKASLSDDPKGRDEILADIESRIGELLSEKIKDVRQVVNENDINEIIEVMGKPEDYSVDEDVFMDYSTTYTHKKSKKLYRDADDKFLGGVSSGMAHYFNIDVIWIRLAWLIAAFGFGFGFIVYPILWILLPQANTTAEKLEMMGEAVNISNIEKKIKEELNEAGERIKAGFSDASQKVKNADYQKYGNKAKSGAQELVDAIGNIFGTIFMVIGKLIGILLIIVSLSLLVALVIGVFTLGSIDFVHDGWVFDHSLFFNNSGLPIWLISILSFLLIGIPVFWLFLLGLRILSSKAKTMGKTGNLSLLGIWLVALVTSIFFGTKQVMQTAFDGVVNENKELFVSTADTLTIKFVDHEKLGNSELRRSWGYDVVTDYNNEDRVYSTNIRFDIHQADGETAYMKIRKKSKGNSRESAREFAEMIDYRFMIDSTKIELNGYFLTDLSNKFKEQKLYIDLYLPENQMIYLDKSTESYLYDVDNFYDIYDKDMARHFFVMHQDGLKCTDCDLEWSSDGNDNGDGTVRPESFNMKIDDEGVHIDIVDDTESKATVKIDKNGIKIEGEKDSI</sequence>
<evidence type="ECO:0000313" key="10">
    <source>
        <dbReference type="EMBL" id="MFD1315871.1"/>
    </source>
</evidence>
<feature type="domain" description="Phage shock protein PspC N-terminal" evidence="7">
    <location>
        <begin position="106"/>
        <end position="163"/>
    </location>
</feature>
<evidence type="ECO:0000256" key="3">
    <source>
        <dbReference type="ARBA" id="ARBA00022692"/>
    </source>
</evidence>
<dbReference type="EMBL" id="JBHTMY010000003">
    <property type="protein sequence ID" value="MFD1315871.1"/>
    <property type="molecule type" value="Genomic_DNA"/>
</dbReference>
<evidence type="ECO:0000259" key="9">
    <source>
        <dbReference type="Pfam" id="PF22744"/>
    </source>
</evidence>
<proteinExistence type="predicted"/>
<evidence type="ECO:0000256" key="2">
    <source>
        <dbReference type="ARBA" id="ARBA00022475"/>
    </source>
</evidence>
<protein>
    <submittedName>
        <fullName evidence="10">PspC domain-containing protein</fullName>
    </submittedName>
</protein>